<accession>A0A3M6ZJK9</accession>
<dbReference type="PANTHER" id="PTHR30255:SF2">
    <property type="entry name" value="SINGLE-STRANDED-DNA-SPECIFIC EXONUCLEASE RECJ"/>
    <property type="match status" value="1"/>
</dbReference>
<feature type="compositionally biased region" description="Basic and acidic residues" evidence="1">
    <location>
        <begin position="12"/>
        <end position="23"/>
    </location>
</feature>
<comment type="caution">
    <text evidence="3">The sequence shown here is derived from an EMBL/GenBank/DDBJ whole genome shotgun (WGS) entry which is preliminary data.</text>
</comment>
<dbReference type="Pfam" id="PF01368">
    <property type="entry name" value="DHH"/>
    <property type="match status" value="1"/>
</dbReference>
<dbReference type="Proteomes" id="UP000282582">
    <property type="component" value="Unassembled WGS sequence"/>
</dbReference>
<name>A0A3M6ZJK9_HORWE</name>
<feature type="region of interest" description="Disordered" evidence="1">
    <location>
        <begin position="425"/>
        <end position="466"/>
    </location>
</feature>
<dbReference type="InterPro" id="IPR051673">
    <property type="entry name" value="SSDNA_exonuclease_RecJ"/>
</dbReference>
<dbReference type="InterPro" id="IPR038763">
    <property type="entry name" value="DHH_sf"/>
</dbReference>
<sequence length="466" mass="51164">MKRKPSPTKAESPPKKAKADIPDYHLSPSVREEDGSIQWPAPRAQIVKARQMIVDCAKSQSKTLIVPDKDADGLSAGAILRHTLMILGLPKDLIAVHLLTKGNTVHSEQERQRMAEHNPEYVFVIDHGSRSGPPVIDGTHNALIIDHHYATDTDFPQGSEHVSACHSPPVATSALLTFEICKPLHPDVYERCAWLAIVGSYGDLGNQIKWEAPFPDMREILRRHSKKKLSDVVSAVNAPRRTATYDVKSAWDALCDTSEPASIPKNPRLESARQEVAAEVERCTHTAPKFSPDGKVAVFRIRSEAQVHPVIATRWAGHLSSNKLEFVLVANEGYLPGKVNFSCRIARSARNRDPPISIIDRLRYYASLNEAQNDSTDNADSGEAERVPLLERVGDDFARGHVQASGGIVNAEEFEELMRLMQIGVKPPKDESIGGSPSKKKAKAGIDPGQKNTLTSYFGKASTPKA</sequence>
<dbReference type="SUPFAM" id="SSF64182">
    <property type="entry name" value="DHH phosphoesterases"/>
    <property type="match status" value="1"/>
</dbReference>
<evidence type="ECO:0000259" key="2">
    <source>
        <dbReference type="Pfam" id="PF01368"/>
    </source>
</evidence>
<protein>
    <recommendedName>
        <fullName evidence="2">DDH domain-containing protein</fullName>
    </recommendedName>
</protein>
<dbReference type="InterPro" id="IPR001667">
    <property type="entry name" value="DDH_dom"/>
</dbReference>
<feature type="region of interest" description="Disordered" evidence="1">
    <location>
        <begin position="1"/>
        <end position="36"/>
    </location>
</feature>
<dbReference type="Gene3D" id="3.90.1640.30">
    <property type="match status" value="1"/>
</dbReference>
<evidence type="ECO:0000313" key="4">
    <source>
        <dbReference type="Proteomes" id="UP000282582"/>
    </source>
</evidence>
<feature type="domain" description="DDH" evidence="2">
    <location>
        <begin position="62"/>
        <end position="182"/>
    </location>
</feature>
<dbReference type="AlphaFoldDB" id="A0A3M6ZJK9"/>
<proteinExistence type="predicted"/>
<evidence type="ECO:0000313" key="3">
    <source>
        <dbReference type="EMBL" id="RMY15331.1"/>
    </source>
</evidence>
<dbReference type="PANTHER" id="PTHR30255">
    <property type="entry name" value="SINGLE-STRANDED-DNA-SPECIFIC EXONUCLEASE RECJ"/>
    <property type="match status" value="1"/>
</dbReference>
<organism evidence="3 4">
    <name type="scientific">Hortaea werneckii</name>
    <name type="common">Black yeast</name>
    <name type="synonym">Cladosporium werneckii</name>
    <dbReference type="NCBI Taxonomy" id="91943"/>
    <lineage>
        <taxon>Eukaryota</taxon>
        <taxon>Fungi</taxon>
        <taxon>Dikarya</taxon>
        <taxon>Ascomycota</taxon>
        <taxon>Pezizomycotina</taxon>
        <taxon>Dothideomycetes</taxon>
        <taxon>Dothideomycetidae</taxon>
        <taxon>Mycosphaerellales</taxon>
        <taxon>Teratosphaeriaceae</taxon>
        <taxon>Hortaea</taxon>
    </lineage>
</organism>
<gene>
    <name evidence="3" type="ORF">D0868_00932</name>
</gene>
<reference evidence="3 4" key="1">
    <citation type="journal article" date="2018" name="BMC Genomics">
        <title>Genomic evidence for intraspecific hybridization in a clonal and extremely halotolerant yeast.</title>
        <authorList>
            <person name="Gostincar C."/>
            <person name="Stajich J.E."/>
            <person name="Zupancic J."/>
            <person name="Zalar P."/>
            <person name="Gunde-Cimerman N."/>
        </authorList>
    </citation>
    <scope>NUCLEOTIDE SEQUENCE [LARGE SCALE GENOMIC DNA]</scope>
    <source>
        <strain evidence="3 4">EXF-6654</strain>
    </source>
</reference>
<dbReference type="VEuPathDB" id="FungiDB:BTJ68_10035"/>
<evidence type="ECO:0000256" key="1">
    <source>
        <dbReference type="SAM" id="MobiDB-lite"/>
    </source>
</evidence>
<dbReference type="EMBL" id="QWIK01000037">
    <property type="protein sequence ID" value="RMY15331.1"/>
    <property type="molecule type" value="Genomic_DNA"/>
</dbReference>